<dbReference type="EMBL" id="CP019292">
    <property type="protein sequence ID" value="AXX63639.1"/>
    <property type="molecule type" value="Genomic_DNA"/>
</dbReference>
<dbReference type="AlphaFoldDB" id="A0AAN1UFH7"/>
<evidence type="ECO:0000313" key="3">
    <source>
        <dbReference type="Proteomes" id="UP000263418"/>
    </source>
</evidence>
<feature type="compositionally biased region" description="Basic and acidic residues" evidence="1">
    <location>
        <begin position="37"/>
        <end position="46"/>
    </location>
</feature>
<proteinExistence type="predicted"/>
<dbReference type="Pfam" id="PF06356">
    <property type="entry name" value="DUF1064"/>
    <property type="match status" value="1"/>
</dbReference>
<dbReference type="Proteomes" id="UP000263418">
    <property type="component" value="Chromosome 3"/>
</dbReference>
<dbReference type="InterPro" id="IPR009414">
    <property type="entry name" value="DUF1064"/>
</dbReference>
<gene>
    <name evidence="2" type="ORF">FORC53_5300</name>
</gene>
<accession>A0AAN1UFH7</accession>
<evidence type="ECO:0000313" key="2">
    <source>
        <dbReference type="EMBL" id="AXX63639.1"/>
    </source>
</evidence>
<sequence length="155" mass="18006">MTSTNKKISELRSGERVSLKDFHAMGGLSKARIKTSSKPDQKEKPKNSKYRAKKVEIDGITFDSGHEGARYRDLKVLERVGEIENLRLQVAYPLEINGILICKYYADFVYVKDGEEVVEDVKGFRTKEYNLKKKMMKAIYGIDIFEYYHNQKKLK</sequence>
<protein>
    <recommendedName>
        <fullName evidence="4">DUF1064 domain-containing protein</fullName>
    </recommendedName>
</protein>
<evidence type="ECO:0000256" key="1">
    <source>
        <dbReference type="SAM" id="MobiDB-lite"/>
    </source>
</evidence>
<evidence type="ECO:0008006" key="4">
    <source>
        <dbReference type="Google" id="ProtNLM"/>
    </source>
</evidence>
<name>A0AAN1UFH7_VIBVL</name>
<dbReference type="RefSeq" id="WP_198434340.1">
    <property type="nucleotide sequence ID" value="NZ_CP019292.1"/>
</dbReference>
<feature type="region of interest" description="Disordered" evidence="1">
    <location>
        <begin position="28"/>
        <end position="49"/>
    </location>
</feature>
<reference evidence="2 3" key="1">
    <citation type="submission" date="2017-03" db="EMBL/GenBank/DDBJ databases">
        <title>Complete Genome Sequence of Vibrio vulnificus FORC_053.</title>
        <authorList>
            <consortium name="Food-borne Pathogen Omics Research Center"/>
            <person name="Chung H.Y."/>
            <person name="Na E.J."/>
            <person name="Song J.S."/>
            <person name="Kim H."/>
            <person name="Lee J.-H."/>
            <person name="Ryu S."/>
            <person name="Choi S.H."/>
        </authorList>
    </citation>
    <scope>NUCLEOTIDE SEQUENCE [LARGE SCALE GENOMIC DNA]</scope>
    <source>
        <strain evidence="2 3">FORC_053</strain>
    </source>
</reference>
<organism evidence="2 3">
    <name type="scientific">Vibrio vulnificus</name>
    <dbReference type="NCBI Taxonomy" id="672"/>
    <lineage>
        <taxon>Bacteria</taxon>
        <taxon>Pseudomonadati</taxon>
        <taxon>Pseudomonadota</taxon>
        <taxon>Gammaproteobacteria</taxon>
        <taxon>Vibrionales</taxon>
        <taxon>Vibrionaceae</taxon>
        <taxon>Vibrio</taxon>
    </lineage>
</organism>